<evidence type="ECO:0000313" key="6">
    <source>
        <dbReference type="EMBL" id="KAK1755917.1"/>
    </source>
</evidence>
<accession>A0AAJ0BFL1</accession>
<sequence length="1850" mass="201240">MAMASATGPDARRAKLQQLAAARGVFVPTPVVVTPPTPTAATANDRTVAEEFLKRRRQSENPDKSSRGGIKRAFSNKTWEPKEVFDALNAHVNSGGTPGVADALINILQFNGGNVNVSNVKNKTSLLTRRKSLESMERSRVLQTAVQNRQRDMVAVLVQYADPTTIDDAVGSAIRSGDPVILQMLLERGANLSHPPEMEARDAQNAFRELCIMGGQADLVGLILQSSGRPSTSQLTLGLVDVTRRKNGCAETVLRLSRSTADGNYNNAEALRTAIMNCQINNALAILTGAKPPNPGGKGLEDSFGLVFEHADMSHGDKMILTEALLLAGASGDAISQTLLQACQMQAFDMVELLVTYGVSVEYQDAAALRHAIAKGQTNLVQLLLSDKSSLSPIYASECVGIIPRSVAPEDRHALLTMLLRKGAGGTPLHDALVDAVETCDMQTIELLLTPNFPGGRAISSGDLRSGRGMVYERHHTASVDHKNGLALSIAVRMNHLPMVKRLLSGRPSTGTLDRVFPQVDVLPSADRYLMTEQFLMAGLSGGMVSAALQQAIEEQPPRRDERLISLLLRHNADVNVNDGTGVLSAISIRDLGVLETLLQNRPAQNTIAAAMARAMTVENLGVRYEMVRLLINAGAGREGPEVSAALVGLLRVKPVDIQLAALLLEYGRADANFDDSAPAVEAARDPNPALFDLVLQHGKPQLPSLQRALEVICALPPSPAKIAKTDAALRRSPPREVLNFVLVKEVQTVLETPAERRDLTVIKMLMAAGADVNAHKGATLCDAVKAVNEQVVDLLFTAGPAPMSLATALPQSLNIVDPTQRRKFTKKLLDGGAPGEEANRALIYAIGAHPTDHPLVGILASHAHSSDGEALAFATKAENPEFVALLLERAPRRYSAAVLHSVFQEATKTKNQEKRIEICKTLLQHGVSGHIVSEALLAAASDGDLALGAVLVRHGASVEHQDGQAIVEACAAGSPEVLQMLLDGAEVKPQTITKGFQAATLVGDLKKRAAVFRLLLEKGVNAEAIDAQLVTAAKYGVDGEDLVRLLLEFGANVNYNAGEAIWNATRSAFLGSLKLMLGLDDGRKTNPSTTTLLKALKASRKLSQEPRYQVIEWLFEAGLPATEEIHLALHRAVKDEPDLRLVQLLLKHGASPLHNGCETLIDAAQLLLSDVLEVLLETEIPQKDISWAFRQAFTPETADTWLSEQGYPVAKMLLAKGAEGESLSVALSVAIDAYGTEKDAIARKFADLLIQSKADVSYEDGLVVRKAAQRADSELIELIFQQKPSSRAVSMAFPCLFESELSEEATLQLVSLFTEYHDGEERLDAMYTHGSEPVIFRALAKFPRSQRMLQTLLDAGYYHDQMTTARVMEEVDEEEPVSLLFWALLQPQKKISSTLIELLIARGAKVNYETPISKTTPLMLAIQSRRLDLVGSLILAGAEVDVTDITGNTPMTMATKIGGDLGTSMMSKILAADPSINDGSLHNAARELNLKALEVLINFGHDLDFPSTLHGGRSALGELCLNAAHAGPFSAAQEKLMEKAMTLLIQRGTDLTIQSDGKSVLLLAFHSNDPVTTARALLKVGMWRLVNNPVNHFTDGEYTYSATQYVARVLPESDEKEQLLALLKANRAKDVYYANDGPQPEGAVNLPEELLRAERERRAREERIAKEEEDHKATLARTKEIAQIHDQIFKARAELEDSRARRQREEEMNGIRQRQALEDHAFAAELQRRKAERDAAMRHEQQLVEAGLSRTRLIADAELEMETRKQEKILEWDQKRSIQNVANAKQLSAIRVREREALENMDAANDARTMQRISEHRRLVDGQNALAAQLGSHGVDQRRQIGYVTGEIS</sequence>
<gene>
    <name evidence="6" type="ORF">QBC47DRAFT_199875</name>
</gene>
<proteinExistence type="predicted"/>
<protein>
    <submittedName>
        <fullName evidence="6">Serine/threonine-protein phosphatase</fullName>
    </submittedName>
</protein>
<evidence type="ECO:0000256" key="1">
    <source>
        <dbReference type="ARBA" id="ARBA00022737"/>
    </source>
</evidence>
<evidence type="ECO:0000256" key="5">
    <source>
        <dbReference type="SAM" id="MobiDB-lite"/>
    </source>
</evidence>
<dbReference type="PROSITE" id="PS50088">
    <property type="entry name" value="ANK_REPEAT"/>
    <property type="match status" value="1"/>
</dbReference>
<dbReference type="EMBL" id="MU839833">
    <property type="protein sequence ID" value="KAK1755917.1"/>
    <property type="molecule type" value="Genomic_DNA"/>
</dbReference>
<keyword evidence="4" id="KW-0175">Coiled coil</keyword>
<dbReference type="Proteomes" id="UP001239445">
    <property type="component" value="Unassembled WGS sequence"/>
</dbReference>
<dbReference type="SUPFAM" id="SSF48403">
    <property type="entry name" value="Ankyrin repeat"/>
    <property type="match status" value="4"/>
</dbReference>
<keyword evidence="7" id="KW-1185">Reference proteome</keyword>
<keyword evidence="1" id="KW-0677">Repeat</keyword>
<reference evidence="6" key="1">
    <citation type="submission" date="2023-06" db="EMBL/GenBank/DDBJ databases">
        <title>Genome-scale phylogeny and comparative genomics of the fungal order Sordariales.</title>
        <authorList>
            <consortium name="Lawrence Berkeley National Laboratory"/>
            <person name="Hensen N."/>
            <person name="Bonometti L."/>
            <person name="Westerberg I."/>
            <person name="Brannstrom I.O."/>
            <person name="Guillou S."/>
            <person name="Cros-Aarteil S."/>
            <person name="Calhoun S."/>
            <person name="Haridas S."/>
            <person name="Kuo A."/>
            <person name="Mondo S."/>
            <person name="Pangilinan J."/>
            <person name="Riley R."/>
            <person name="Labutti K."/>
            <person name="Andreopoulos B."/>
            <person name="Lipzen A."/>
            <person name="Chen C."/>
            <person name="Yanf M."/>
            <person name="Daum C."/>
            <person name="Ng V."/>
            <person name="Clum A."/>
            <person name="Steindorff A."/>
            <person name="Ohm R."/>
            <person name="Martin F."/>
            <person name="Silar P."/>
            <person name="Natvig D."/>
            <person name="Lalanne C."/>
            <person name="Gautier V."/>
            <person name="Ament-Velasquez S.L."/>
            <person name="Kruys A."/>
            <person name="Hutchinson M.I."/>
            <person name="Powell A.J."/>
            <person name="Barry K."/>
            <person name="Miller A.N."/>
            <person name="Grigoriev I.V."/>
            <person name="Debuchy R."/>
            <person name="Gladieux P."/>
            <person name="Thoren M.H."/>
            <person name="Johannesson H."/>
        </authorList>
    </citation>
    <scope>NUCLEOTIDE SEQUENCE</scope>
    <source>
        <strain evidence="6">PSN4</strain>
    </source>
</reference>
<comment type="caution">
    <text evidence="6">The sequence shown here is derived from an EMBL/GenBank/DDBJ whole genome shotgun (WGS) entry which is preliminary data.</text>
</comment>
<evidence type="ECO:0000313" key="7">
    <source>
        <dbReference type="Proteomes" id="UP001239445"/>
    </source>
</evidence>
<dbReference type="PROSITE" id="PS50297">
    <property type="entry name" value="ANK_REP_REGION"/>
    <property type="match status" value="1"/>
</dbReference>
<name>A0AAJ0BFL1_9PEZI</name>
<evidence type="ECO:0000256" key="3">
    <source>
        <dbReference type="PROSITE-ProRule" id="PRU00023"/>
    </source>
</evidence>
<evidence type="ECO:0000256" key="4">
    <source>
        <dbReference type="SAM" id="Coils"/>
    </source>
</evidence>
<feature type="region of interest" description="Disordered" evidence="5">
    <location>
        <begin position="54"/>
        <end position="73"/>
    </location>
</feature>
<feature type="repeat" description="ANK" evidence="3">
    <location>
        <begin position="1414"/>
        <end position="1446"/>
    </location>
</feature>
<dbReference type="PANTHER" id="PTHR24189">
    <property type="entry name" value="MYOTROPHIN"/>
    <property type="match status" value="1"/>
</dbReference>
<dbReference type="InterPro" id="IPR002110">
    <property type="entry name" value="Ankyrin_rpt"/>
</dbReference>
<dbReference type="SMART" id="SM00248">
    <property type="entry name" value="ANK"/>
    <property type="match status" value="13"/>
</dbReference>
<dbReference type="Gene3D" id="1.25.40.20">
    <property type="entry name" value="Ankyrin repeat-containing domain"/>
    <property type="match status" value="6"/>
</dbReference>
<dbReference type="InterPro" id="IPR050745">
    <property type="entry name" value="Multifunctional_regulatory"/>
</dbReference>
<evidence type="ECO:0000256" key="2">
    <source>
        <dbReference type="ARBA" id="ARBA00023043"/>
    </source>
</evidence>
<dbReference type="InterPro" id="IPR036770">
    <property type="entry name" value="Ankyrin_rpt-contain_sf"/>
</dbReference>
<feature type="coiled-coil region" evidence="4">
    <location>
        <begin position="1651"/>
        <end position="1735"/>
    </location>
</feature>
<feature type="compositionally biased region" description="Basic and acidic residues" evidence="5">
    <location>
        <begin position="54"/>
        <end position="66"/>
    </location>
</feature>
<organism evidence="6 7">
    <name type="scientific">Echria macrotheca</name>
    <dbReference type="NCBI Taxonomy" id="438768"/>
    <lineage>
        <taxon>Eukaryota</taxon>
        <taxon>Fungi</taxon>
        <taxon>Dikarya</taxon>
        <taxon>Ascomycota</taxon>
        <taxon>Pezizomycotina</taxon>
        <taxon>Sordariomycetes</taxon>
        <taxon>Sordariomycetidae</taxon>
        <taxon>Sordariales</taxon>
        <taxon>Schizotheciaceae</taxon>
        <taxon>Echria</taxon>
    </lineage>
</organism>
<keyword evidence="2 3" id="KW-0040">ANK repeat</keyword>